<name>A0A067TSL6_GALM3</name>
<feature type="compositionally biased region" description="Basic and acidic residues" evidence="1">
    <location>
        <begin position="182"/>
        <end position="202"/>
    </location>
</feature>
<feature type="region of interest" description="Disordered" evidence="1">
    <location>
        <begin position="174"/>
        <end position="202"/>
    </location>
</feature>
<feature type="region of interest" description="Disordered" evidence="1">
    <location>
        <begin position="247"/>
        <end position="279"/>
    </location>
</feature>
<evidence type="ECO:0000313" key="3">
    <source>
        <dbReference type="Proteomes" id="UP000027222"/>
    </source>
</evidence>
<feature type="region of interest" description="Disordered" evidence="1">
    <location>
        <begin position="449"/>
        <end position="487"/>
    </location>
</feature>
<evidence type="ECO:0000313" key="2">
    <source>
        <dbReference type="EMBL" id="KDR86181.1"/>
    </source>
</evidence>
<organism evidence="2 3">
    <name type="scientific">Galerina marginata (strain CBS 339.88)</name>
    <dbReference type="NCBI Taxonomy" id="685588"/>
    <lineage>
        <taxon>Eukaryota</taxon>
        <taxon>Fungi</taxon>
        <taxon>Dikarya</taxon>
        <taxon>Basidiomycota</taxon>
        <taxon>Agaricomycotina</taxon>
        <taxon>Agaricomycetes</taxon>
        <taxon>Agaricomycetidae</taxon>
        <taxon>Agaricales</taxon>
        <taxon>Agaricineae</taxon>
        <taxon>Strophariaceae</taxon>
        <taxon>Galerina</taxon>
    </lineage>
</organism>
<proteinExistence type="predicted"/>
<protein>
    <submittedName>
        <fullName evidence="2">Uncharacterized protein</fullName>
    </submittedName>
</protein>
<dbReference type="Proteomes" id="UP000027222">
    <property type="component" value="Unassembled WGS sequence"/>
</dbReference>
<dbReference type="AlphaFoldDB" id="A0A067TSL6"/>
<feature type="compositionally biased region" description="Basic and acidic residues" evidence="1">
    <location>
        <begin position="465"/>
        <end position="475"/>
    </location>
</feature>
<sequence>MTYRKPIETGLDNYVLVASQPHSLAAQFSEIPILRIAGDEIRWFTILTEPPSAIDGRAPRTRKIEEGARSKIHIHIPTLPVRQTGEQSGMDRGAGRTRRASTTGLIVQVRESEGGGRPGIRIRVISKTLKAGGEDTYRRVVACSLGGGKAKRMPLWNSSSDLEAHTRRVIRRWNNRRGATLSKDREGEGKGKGKGRWGNDGRVDVLGGGEPTCLLVLVVTWRGVDSMGVFEVVMLRLSIAPMRTSEPGVIDEEKGQQTTSSKRGRTGGGSSTGFDGDESWSRELMKVPNDQFPVVAAIPDVHVVGVSFEHRYKQNWRLELKPRCVVKREVVDIIRVDHPPHTKKTTPATMLAATRSHLQLNRNPPHVVAEATVGGEHGSQPATSQRLPNRGVKTEFGVGLNEWRMVIKKDAMARDHNRDWIEPGRRIRPYQVELAKARSEKEACGIDVDVQGGGKRDVAGVGDRQGYHSTEEKLNVGELANPGRRER</sequence>
<evidence type="ECO:0000256" key="1">
    <source>
        <dbReference type="SAM" id="MobiDB-lite"/>
    </source>
</evidence>
<reference evidence="3" key="1">
    <citation type="journal article" date="2014" name="Proc. Natl. Acad. Sci. U.S.A.">
        <title>Extensive sampling of basidiomycete genomes demonstrates inadequacy of the white-rot/brown-rot paradigm for wood decay fungi.</title>
        <authorList>
            <person name="Riley R."/>
            <person name="Salamov A.A."/>
            <person name="Brown D.W."/>
            <person name="Nagy L.G."/>
            <person name="Floudas D."/>
            <person name="Held B.W."/>
            <person name="Levasseur A."/>
            <person name="Lombard V."/>
            <person name="Morin E."/>
            <person name="Otillar R."/>
            <person name="Lindquist E.A."/>
            <person name="Sun H."/>
            <person name="LaButti K.M."/>
            <person name="Schmutz J."/>
            <person name="Jabbour D."/>
            <person name="Luo H."/>
            <person name="Baker S.E."/>
            <person name="Pisabarro A.G."/>
            <person name="Walton J.D."/>
            <person name="Blanchette R.A."/>
            <person name="Henrissat B."/>
            <person name="Martin F."/>
            <person name="Cullen D."/>
            <person name="Hibbett D.S."/>
            <person name="Grigoriev I.V."/>
        </authorList>
    </citation>
    <scope>NUCLEOTIDE SEQUENCE [LARGE SCALE GENOMIC DNA]</scope>
    <source>
        <strain evidence="3">CBS 339.88</strain>
    </source>
</reference>
<dbReference type="EMBL" id="KL142367">
    <property type="protein sequence ID" value="KDR86181.1"/>
    <property type="molecule type" value="Genomic_DNA"/>
</dbReference>
<accession>A0A067TSL6</accession>
<keyword evidence="3" id="KW-1185">Reference proteome</keyword>
<dbReference type="HOGENOM" id="CLU_560252_0_0_1"/>
<gene>
    <name evidence="2" type="ORF">GALMADRAFT_1326092</name>
</gene>